<dbReference type="Proteomes" id="UP001286313">
    <property type="component" value="Unassembled WGS sequence"/>
</dbReference>
<evidence type="ECO:0000313" key="2">
    <source>
        <dbReference type="EMBL" id="KAK3885014.1"/>
    </source>
</evidence>
<keyword evidence="3" id="KW-1185">Reference proteome</keyword>
<feature type="region of interest" description="Disordered" evidence="1">
    <location>
        <begin position="174"/>
        <end position="208"/>
    </location>
</feature>
<dbReference type="AlphaFoldDB" id="A0AAE1G297"/>
<feature type="compositionally biased region" description="Pro residues" evidence="1">
    <location>
        <begin position="178"/>
        <end position="189"/>
    </location>
</feature>
<reference evidence="2" key="1">
    <citation type="submission" date="2023-10" db="EMBL/GenBank/DDBJ databases">
        <title>Genome assemblies of two species of porcelain crab, Petrolisthes cinctipes and Petrolisthes manimaculis (Anomura: Porcellanidae).</title>
        <authorList>
            <person name="Angst P."/>
        </authorList>
    </citation>
    <scope>NUCLEOTIDE SEQUENCE</scope>
    <source>
        <strain evidence="2">PB745_01</strain>
        <tissue evidence="2">Gill</tissue>
    </source>
</reference>
<organism evidence="2 3">
    <name type="scientific">Petrolisthes cinctipes</name>
    <name type="common">Flat porcelain crab</name>
    <dbReference type="NCBI Taxonomy" id="88211"/>
    <lineage>
        <taxon>Eukaryota</taxon>
        <taxon>Metazoa</taxon>
        <taxon>Ecdysozoa</taxon>
        <taxon>Arthropoda</taxon>
        <taxon>Crustacea</taxon>
        <taxon>Multicrustacea</taxon>
        <taxon>Malacostraca</taxon>
        <taxon>Eumalacostraca</taxon>
        <taxon>Eucarida</taxon>
        <taxon>Decapoda</taxon>
        <taxon>Pleocyemata</taxon>
        <taxon>Anomura</taxon>
        <taxon>Galatheoidea</taxon>
        <taxon>Porcellanidae</taxon>
        <taxon>Petrolisthes</taxon>
    </lineage>
</organism>
<gene>
    <name evidence="2" type="ORF">Pcinc_010737</name>
</gene>
<dbReference type="EMBL" id="JAWQEG010000832">
    <property type="protein sequence ID" value="KAK3885014.1"/>
    <property type="molecule type" value="Genomic_DNA"/>
</dbReference>
<comment type="caution">
    <text evidence="2">The sequence shown here is derived from an EMBL/GenBank/DDBJ whole genome shotgun (WGS) entry which is preliminary data.</text>
</comment>
<protein>
    <submittedName>
        <fullName evidence="2">Uncharacterized protein</fullName>
    </submittedName>
</protein>
<evidence type="ECO:0000313" key="3">
    <source>
        <dbReference type="Proteomes" id="UP001286313"/>
    </source>
</evidence>
<proteinExistence type="predicted"/>
<accession>A0AAE1G297</accession>
<sequence length="208" mass="23021">MDETRVVGVVVGMDEAGEYTFLLPLFSLPPSNLQPSSFLSDPFLLPLFNLHPCLTSRQDSLSLHAISPVLLTSTLTFTNHTIHFCTTCSDLPLPLLFTCTQHAATFPLHYFTSFSPVTTSTILLYFTSISHFISYLHTRTLTPPLPYLHHSHRDFISTSHLHAPLLHFALTPHSHSPTPHPPRLHPMPSYPSSRLARPDPPGGAASLA</sequence>
<name>A0AAE1G297_PETCI</name>
<evidence type="ECO:0000256" key="1">
    <source>
        <dbReference type="SAM" id="MobiDB-lite"/>
    </source>
</evidence>